<gene>
    <name evidence="1" type="ORF">FXB38_39845</name>
</gene>
<protein>
    <submittedName>
        <fullName evidence="1">Uncharacterized protein</fullName>
    </submittedName>
</protein>
<dbReference type="EMBL" id="VSSR01000102">
    <property type="protein sequence ID" value="TYL71652.1"/>
    <property type="molecule type" value="Genomic_DNA"/>
</dbReference>
<evidence type="ECO:0000313" key="2">
    <source>
        <dbReference type="Proteomes" id="UP000324853"/>
    </source>
</evidence>
<name>A0A5S4W098_9BRAD</name>
<comment type="caution">
    <text evidence="1">The sequence shown here is derived from an EMBL/GenBank/DDBJ whole genome shotgun (WGS) entry which is preliminary data.</text>
</comment>
<dbReference type="OrthoDB" id="7999682at2"/>
<dbReference type="Proteomes" id="UP000324853">
    <property type="component" value="Unassembled WGS sequence"/>
</dbReference>
<sequence length="60" mass="6722">MTVRYDIRSEMNGWTVYDIRTGSAALINDVVQNGLPLEDADDLADLLNHLQSEQAYVSSH</sequence>
<accession>A0A5S4W098</accession>
<reference evidence="1 2" key="1">
    <citation type="submission" date="2019-08" db="EMBL/GenBank/DDBJ databases">
        <title>Bradyrhizobium hipponensis sp. nov., a rhizobium isolated from a Lupinus angustifolius root nodule in Tunisia.</title>
        <authorList>
            <person name="Off K."/>
            <person name="Rejili M."/>
            <person name="Mars M."/>
            <person name="Brachmann A."/>
            <person name="Marin M."/>
        </authorList>
    </citation>
    <scope>NUCLEOTIDE SEQUENCE [LARGE SCALE GENOMIC DNA]</scope>
    <source>
        <strain evidence="1 2">CTAW11</strain>
    </source>
</reference>
<keyword evidence="2" id="KW-1185">Reference proteome</keyword>
<proteinExistence type="predicted"/>
<organism evidence="1 2">
    <name type="scientific">Bradyrhizobium cytisi</name>
    <dbReference type="NCBI Taxonomy" id="515489"/>
    <lineage>
        <taxon>Bacteria</taxon>
        <taxon>Pseudomonadati</taxon>
        <taxon>Pseudomonadota</taxon>
        <taxon>Alphaproteobacteria</taxon>
        <taxon>Hyphomicrobiales</taxon>
        <taxon>Nitrobacteraceae</taxon>
        <taxon>Bradyrhizobium</taxon>
    </lineage>
</organism>
<evidence type="ECO:0000313" key="1">
    <source>
        <dbReference type="EMBL" id="TYL71652.1"/>
    </source>
</evidence>
<dbReference type="AlphaFoldDB" id="A0A5S4W098"/>